<dbReference type="Proteomes" id="UP001428817">
    <property type="component" value="Unassembled WGS sequence"/>
</dbReference>
<dbReference type="Gene3D" id="3.40.50.720">
    <property type="entry name" value="NAD(P)-binding Rossmann-like Domain"/>
    <property type="match status" value="1"/>
</dbReference>
<comment type="similarity">
    <text evidence="1">Belongs to the short-chain dehydrogenases/reductases (SDR) family.</text>
</comment>
<evidence type="ECO:0000313" key="5">
    <source>
        <dbReference type="Proteomes" id="UP001428817"/>
    </source>
</evidence>
<reference evidence="5" key="1">
    <citation type="journal article" date="2019" name="Int. J. Syst. Evol. Microbiol.">
        <title>The Global Catalogue of Microorganisms (GCM) 10K type strain sequencing project: providing services to taxonomists for standard genome sequencing and annotation.</title>
        <authorList>
            <consortium name="The Broad Institute Genomics Platform"/>
            <consortium name="The Broad Institute Genome Sequencing Center for Infectious Disease"/>
            <person name="Wu L."/>
            <person name="Ma J."/>
        </authorList>
    </citation>
    <scope>NUCLEOTIDE SEQUENCE [LARGE SCALE GENOMIC DNA]</scope>
    <source>
        <strain evidence="5">JCM 18303</strain>
    </source>
</reference>
<keyword evidence="2" id="KW-0521">NADP</keyword>
<keyword evidence="3" id="KW-0560">Oxidoreductase</keyword>
<dbReference type="InterPro" id="IPR036291">
    <property type="entry name" value="NAD(P)-bd_dom_sf"/>
</dbReference>
<comment type="caution">
    <text evidence="4">The sequence shown here is derived from an EMBL/GenBank/DDBJ whole genome shotgun (WGS) entry which is preliminary data.</text>
</comment>
<evidence type="ECO:0000313" key="4">
    <source>
        <dbReference type="EMBL" id="GAA5163817.1"/>
    </source>
</evidence>
<dbReference type="PANTHER" id="PTHR43963:SF6">
    <property type="entry name" value="CHAIN DEHYDROGENASE FAMILY PROTEIN, PUTATIVE (AFU_ORTHOLOGUE AFUA_3G15350)-RELATED"/>
    <property type="match status" value="1"/>
</dbReference>
<dbReference type="Pfam" id="PF00106">
    <property type="entry name" value="adh_short"/>
    <property type="match status" value="1"/>
</dbReference>
<dbReference type="PRINTS" id="PR00081">
    <property type="entry name" value="GDHRDH"/>
</dbReference>
<dbReference type="InterPro" id="IPR002347">
    <property type="entry name" value="SDR_fam"/>
</dbReference>
<organism evidence="4 5">
    <name type="scientific">Pseudonocardia eucalypti</name>
    <dbReference type="NCBI Taxonomy" id="648755"/>
    <lineage>
        <taxon>Bacteria</taxon>
        <taxon>Bacillati</taxon>
        <taxon>Actinomycetota</taxon>
        <taxon>Actinomycetes</taxon>
        <taxon>Pseudonocardiales</taxon>
        <taxon>Pseudonocardiaceae</taxon>
        <taxon>Pseudonocardia</taxon>
    </lineage>
</organism>
<dbReference type="EMBL" id="BAABJP010000030">
    <property type="protein sequence ID" value="GAA5163817.1"/>
    <property type="molecule type" value="Genomic_DNA"/>
</dbReference>
<evidence type="ECO:0000256" key="1">
    <source>
        <dbReference type="ARBA" id="ARBA00006484"/>
    </source>
</evidence>
<name>A0ABP9QL34_9PSEU</name>
<dbReference type="SUPFAM" id="SSF51735">
    <property type="entry name" value="NAD(P)-binding Rossmann-fold domains"/>
    <property type="match status" value="1"/>
</dbReference>
<protein>
    <submittedName>
        <fullName evidence="4">SDR family NAD(P)-dependent oxidoreductase</fullName>
    </submittedName>
</protein>
<proteinExistence type="inferred from homology"/>
<evidence type="ECO:0000256" key="3">
    <source>
        <dbReference type="ARBA" id="ARBA00023002"/>
    </source>
</evidence>
<evidence type="ECO:0000256" key="2">
    <source>
        <dbReference type="ARBA" id="ARBA00022857"/>
    </source>
</evidence>
<keyword evidence="5" id="KW-1185">Reference proteome</keyword>
<gene>
    <name evidence="4" type="ORF">GCM10023321_51310</name>
</gene>
<sequence length="306" mass="32878">MTDQRIALVTGANQGIGYALATGLAARLGPDDLVLLTGRNPRRVAEAAARASGAPGRAAGVTGRVLDVTDAAAVAALAEELRRRHGAVDIVLSNAGARITPDRPQEEQADEFIAVANGGTHAVLRSFGPVLRPGGRLLVVASRFGMLGHLDPRLRPLFEHATLDEVEAAVRAWRAAIHAGDARERGWPRWLNVPSKVAQVAAVRAVARERRDVDLRENTLVAAVCPGLVDTEASRPWFDDFSQVQTPDEAAAKVLDVVFRDDVDPELYGELIRFGQALPWLGGTPPEGQDRLIADRTNLPSRRFVS</sequence>
<dbReference type="PANTHER" id="PTHR43963">
    <property type="entry name" value="CARBONYL REDUCTASE 1-RELATED"/>
    <property type="match status" value="1"/>
</dbReference>
<accession>A0ABP9QL34</accession>
<dbReference type="RefSeq" id="WP_185062251.1">
    <property type="nucleotide sequence ID" value="NZ_BAABJP010000030.1"/>
</dbReference>